<sequence length="389" mass="41018">MESQGLLDNESYTRTFRRGQKPSRGDNQKRRIFFVFDGLIGIVGIILFGFAVLVSFKKGWSEHGIHDINSEIMTALYMCAIFSIFTSVIGGFGAYTRWKTLIVTFSILSLMCLAFNSYIVFTVMDVQKNAFRDMARAWWDVIKEDDKISIQDNNGCCGYLNIRDNAIPSTVCPKELIETYTLVGDDVKEPANVLKKDSYYKQNIDKINIKITAGNVSPVNNSNGVNTAQGADGVGGAGVVAEEEVAADEVDGVGDVGNGVGGNAGGVGNGVGGNAGGVGNGVGGNAGGVGNGVGGNAGGVGNGIGGADANAGAPTTKTTTTKNTGKTTGEIDPSVPTGCSQYLQSIVESKLKTVYMGLTGLCIAYPLGSIMGYIYWKALREFKEYDEFA</sequence>
<comment type="caution">
    <text evidence="7">The sequence shown here is derived from an EMBL/GenBank/DDBJ whole genome shotgun (WGS) entry which is preliminary data.</text>
</comment>
<feature type="compositionally biased region" description="Low complexity" evidence="5">
    <location>
        <begin position="308"/>
        <end position="328"/>
    </location>
</feature>
<dbReference type="OrthoDB" id="2158191at2759"/>
<keyword evidence="2 6" id="KW-0812">Transmembrane</keyword>
<evidence type="ECO:0000313" key="8">
    <source>
        <dbReference type="Proteomes" id="UP000193920"/>
    </source>
</evidence>
<dbReference type="EMBL" id="MCOG01000003">
    <property type="protein sequence ID" value="ORY85881.1"/>
    <property type="molecule type" value="Genomic_DNA"/>
</dbReference>
<dbReference type="InterPro" id="IPR018499">
    <property type="entry name" value="Tetraspanin/Peripherin"/>
</dbReference>
<comment type="subcellular location">
    <subcellularLocation>
        <location evidence="1">Membrane</location>
        <topology evidence="1">Multi-pass membrane protein</topology>
    </subcellularLocation>
</comment>
<evidence type="ECO:0000256" key="4">
    <source>
        <dbReference type="ARBA" id="ARBA00023136"/>
    </source>
</evidence>
<keyword evidence="4 6" id="KW-0472">Membrane</keyword>
<feature type="transmembrane region" description="Helical" evidence="6">
    <location>
        <begin position="101"/>
        <end position="124"/>
    </location>
</feature>
<feature type="transmembrane region" description="Helical" evidence="6">
    <location>
        <begin position="354"/>
        <end position="376"/>
    </location>
</feature>
<proteinExistence type="predicted"/>
<evidence type="ECO:0000313" key="7">
    <source>
        <dbReference type="EMBL" id="ORY85881.1"/>
    </source>
</evidence>
<reference evidence="7 8" key="1">
    <citation type="submission" date="2016-08" db="EMBL/GenBank/DDBJ databases">
        <title>A Parts List for Fungal Cellulosomes Revealed by Comparative Genomics.</title>
        <authorList>
            <consortium name="DOE Joint Genome Institute"/>
            <person name="Haitjema C.H."/>
            <person name="Gilmore S.P."/>
            <person name="Henske J.K."/>
            <person name="Solomon K.V."/>
            <person name="De Groot R."/>
            <person name="Kuo A."/>
            <person name="Mondo S.J."/>
            <person name="Salamov A.A."/>
            <person name="Labutti K."/>
            <person name="Zhao Z."/>
            <person name="Chiniquy J."/>
            <person name="Barry K."/>
            <person name="Brewer H.M."/>
            <person name="Purvine S.O."/>
            <person name="Wright A.T."/>
            <person name="Boxma B."/>
            <person name="Van Alen T."/>
            <person name="Hackstein J.H."/>
            <person name="Baker S.E."/>
            <person name="Grigoriev I.V."/>
            <person name="O'Malley M.A."/>
        </authorList>
    </citation>
    <scope>NUCLEOTIDE SEQUENCE [LARGE SCALE GENOMIC DNA]</scope>
    <source>
        <strain evidence="7 8">G1</strain>
    </source>
</reference>
<dbReference type="GO" id="GO:0016020">
    <property type="term" value="C:membrane"/>
    <property type="evidence" value="ECO:0007669"/>
    <property type="project" value="UniProtKB-SubCell"/>
</dbReference>
<keyword evidence="8" id="KW-1185">Reference proteome</keyword>
<feature type="transmembrane region" description="Helical" evidence="6">
    <location>
        <begin position="32"/>
        <end position="54"/>
    </location>
</feature>
<protein>
    <submittedName>
        <fullName evidence="7">Uncharacterized protein</fullName>
    </submittedName>
</protein>
<dbReference type="AlphaFoldDB" id="A0A1Y2FPG8"/>
<evidence type="ECO:0000256" key="1">
    <source>
        <dbReference type="ARBA" id="ARBA00004141"/>
    </source>
</evidence>
<feature type="region of interest" description="Disordered" evidence="5">
    <location>
        <begin position="308"/>
        <end position="334"/>
    </location>
</feature>
<gene>
    <name evidence="7" type="ORF">LY90DRAFT_498987</name>
</gene>
<evidence type="ECO:0000256" key="5">
    <source>
        <dbReference type="SAM" id="MobiDB-lite"/>
    </source>
</evidence>
<dbReference type="Pfam" id="PF00335">
    <property type="entry name" value="Tetraspanin"/>
    <property type="match status" value="1"/>
</dbReference>
<evidence type="ECO:0000256" key="3">
    <source>
        <dbReference type="ARBA" id="ARBA00022989"/>
    </source>
</evidence>
<dbReference type="STRING" id="1754190.A0A1Y2FPG8"/>
<evidence type="ECO:0000256" key="6">
    <source>
        <dbReference type="SAM" id="Phobius"/>
    </source>
</evidence>
<name>A0A1Y2FPG8_9FUNG</name>
<evidence type="ECO:0000256" key="2">
    <source>
        <dbReference type="ARBA" id="ARBA00022692"/>
    </source>
</evidence>
<accession>A0A1Y2FPG8</accession>
<keyword evidence="3 6" id="KW-1133">Transmembrane helix</keyword>
<organism evidence="7 8">
    <name type="scientific">Neocallimastix californiae</name>
    <dbReference type="NCBI Taxonomy" id="1754190"/>
    <lineage>
        <taxon>Eukaryota</taxon>
        <taxon>Fungi</taxon>
        <taxon>Fungi incertae sedis</taxon>
        <taxon>Chytridiomycota</taxon>
        <taxon>Chytridiomycota incertae sedis</taxon>
        <taxon>Neocallimastigomycetes</taxon>
        <taxon>Neocallimastigales</taxon>
        <taxon>Neocallimastigaceae</taxon>
        <taxon>Neocallimastix</taxon>
    </lineage>
</organism>
<dbReference type="Proteomes" id="UP000193920">
    <property type="component" value="Unassembled WGS sequence"/>
</dbReference>
<feature type="transmembrane region" description="Helical" evidence="6">
    <location>
        <begin position="75"/>
        <end position="95"/>
    </location>
</feature>